<dbReference type="SUPFAM" id="SSF49373">
    <property type="entry name" value="Invasin/intimin cell-adhesion fragments"/>
    <property type="match status" value="4"/>
</dbReference>
<accession>A0A0W0YA87</accession>
<organism evidence="2 3">
    <name type="scientific">Legionella santicrucis</name>
    <dbReference type="NCBI Taxonomy" id="45074"/>
    <lineage>
        <taxon>Bacteria</taxon>
        <taxon>Pseudomonadati</taxon>
        <taxon>Pseudomonadota</taxon>
        <taxon>Gammaproteobacteria</taxon>
        <taxon>Legionellales</taxon>
        <taxon>Legionellaceae</taxon>
        <taxon>Legionella</taxon>
    </lineage>
</organism>
<dbReference type="InterPro" id="IPR003343">
    <property type="entry name" value="Big_2"/>
</dbReference>
<gene>
    <name evidence="2" type="ORF">Lsan_4122</name>
</gene>
<feature type="domain" description="BIG2" evidence="1">
    <location>
        <begin position="690"/>
        <end position="775"/>
    </location>
</feature>
<dbReference type="Gene3D" id="2.60.40.1080">
    <property type="match status" value="8"/>
</dbReference>
<dbReference type="SMART" id="SM00635">
    <property type="entry name" value="BID_2"/>
    <property type="match status" value="8"/>
</dbReference>
<protein>
    <submittedName>
        <fullName evidence="2">Protein with a bacterial immunoglobulin-like domain protein</fullName>
    </submittedName>
</protein>
<dbReference type="OrthoDB" id="5653292at2"/>
<dbReference type="FunFam" id="2.60.40.1080:FF:000001">
    <property type="entry name" value="Bacterial Ig-like domain, group 2"/>
    <property type="match status" value="7"/>
</dbReference>
<dbReference type="InterPro" id="IPR008964">
    <property type="entry name" value="Invasin/intimin_cell_adhesion"/>
</dbReference>
<dbReference type="EMBL" id="LNYU01000091">
    <property type="protein sequence ID" value="KTD53712.1"/>
    <property type="molecule type" value="Genomic_DNA"/>
</dbReference>
<dbReference type="SUPFAM" id="SSF63829">
    <property type="entry name" value="Calcium-dependent phosphotriesterase"/>
    <property type="match status" value="1"/>
</dbReference>
<dbReference type="AlphaFoldDB" id="A0A0W0YA87"/>
<evidence type="ECO:0000313" key="2">
    <source>
        <dbReference type="EMBL" id="KTD53712.1"/>
    </source>
</evidence>
<feature type="domain" description="BIG2" evidence="1">
    <location>
        <begin position="331"/>
        <end position="415"/>
    </location>
</feature>
<keyword evidence="3" id="KW-1185">Reference proteome</keyword>
<name>A0A0W0YA87_9GAMM</name>
<evidence type="ECO:0000313" key="3">
    <source>
        <dbReference type="Proteomes" id="UP000054703"/>
    </source>
</evidence>
<dbReference type="PATRIC" id="fig|45074.5.peg.4428"/>
<feature type="domain" description="BIG2" evidence="1">
    <location>
        <begin position="151"/>
        <end position="236"/>
    </location>
</feature>
<dbReference type="RefSeq" id="WP_058515989.1">
    <property type="nucleotide sequence ID" value="NZ_CAAAIH010000052.1"/>
</dbReference>
<comment type="caution">
    <text evidence="2">The sequence shown here is derived from an EMBL/GenBank/DDBJ whole genome shotgun (WGS) entry which is preliminary data.</text>
</comment>
<reference evidence="2 3" key="1">
    <citation type="submission" date="2015-11" db="EMBL/GenBank/DDBJ databases">
        <title>Genomic analysis of 38 Legionella species identifies large and diverse effector repertoires.</title>
        <authorList>
            <person name="Burstein D."/>
            <person name="Amaro F."/>
            <person name="Zusman T."/>
            <person name="Lifshitz Z."/>
            <person name="Cohen O."/>
            <person name="Gilbert J.A."/>
            <person name="Pupko T."/>
            <person name="Shuman H.A."/>
            <person name="Segal G."/>
        </authorList>
    </citation>
    <scope>NUCLEOTIDE SEQUENCE [LARGE SCALE GENOMIC DNA]</scope>
    <source>
        <strain evidence="2 3">SC-63-C7</strain>
    </source>
</reference>
<feature type="domain" description="BIG2" evidence="1">
    <location>
        <begin position="510"/>
        <end position="595"/>
    </location>
</feature>
<dbReference type="STRING" id="45074.Lsan_4122"/>
<evidence type="ECO:0000259" key="1">
    <source>
        <dbReference type="SMART" id="SM00635"/>
    </source>
</evidence>
<dbReference type="Pfam" id="PF02368">
    <property type="entry name" value="Big_2"/>
    <property type="match status" value="7"/>
</dbReference>
<feature type="domain" description="BIG2" evidence="1">
    <location>
        <begin position="600"/>
        <end position="685"/>
    </location>
</feature>
<proteinExistence type="predicted"/>
<feature type="domain" description="BIG2" evidence="1">
    <location>
        <begin position="241"/>
        <end position="326"/>
    </location>
</feature>
<sequence length="1168" mass="118626">MNRMLTHVFHYFILGITLLFMTTFLHAGAQPKFSIVATTPTTKQVSATGHDTVQYRVTNNTNIIRTLTMNPIRGIHQVLAGGCSNPFTLAPKASCLLTLRLDGSELPERVIGGPEICKTKGPGDNRPDAFLCSRPSAADSLNLTVVSSSRTLVSIAISPSNPKIANKTSLQFVAIGIFSNGTTQDISDRVNWSSSSPNIASISNDAGSKGLATGNSPGTTTITASLGTTSASTLLTVSSATLSSIAVTPVNRSIPNGTTLQYAATGTFSNGTTQDLTAFVTWTSLDETRASISNTAGSKGLATGNAPGTTIIRATLNNTIGETNLTVTAGTLTSIAVTPTNPSIPNGFTQQFTAMGTFSGGAVYDITNLVAWTSSTNAASISNAPGSHGLAVGTNTGTTTITAQFAGITGTTTLTVTAATLTAIDVTPVDPSIVNGTNQQFTAVGIFSNGTHLTITPFVTWSSSDTTKATISNAPGSHGLASAVGVGSTTITASVGSMSGSSTLTITAATLTSIEVTPANTTLVTGSTLQYTATGIYNNDTTQDLTQDVTWTSSSPAIANISNAPGSKGNVYGNAAGSVTISASLSGVSGSTGLTVVAPTLQSITVTPNNASLANGLTLQYTATGNYSDGSMRNLTQEVVWSSTSTNIATVSNSSNSKGLATATAQGATTITASYNNITGGTPLTVTAATLSTITVEPSSASIVEGTTKQYTATGHFTDNSEQDLTTVATWTSSNSTIASVSNVSGSEGLATGNGVGTATISATQNSVTGTATLNVTAATLQSIQITGSGFVPVGESIQLTAVGTYDNGTTQNITTLVTWSSDNPFNVSVSNAVGSQGLATGNNPGTTNIRAKLNGHQGITPITATTTQVTSVYISTANNSIVHCQVLNTGLFNNCVESASVFSSPQGLAINSVGTFIYIANSVAGVANGITKCTVTGGAFINCSQAASTGTQLLGFNPYGIALNDAVGNPNPRAYVTTSTHDNILVCPINTGTNNLDNCIDSGINFTAFPAYDISLNDAGTMAYVTSPNTNQVSLCMINSITGLFDSCTQLSSDWGSPLGIALQSSNLGLYVSSVGDNLVSYCSLNSDGTVEYCLNASPSPIAGVSFAGPIGIVVGKNNQVAYIANSLNSVSNPISVCPIDADTQRFGACSSATSFVINSPQFIALL</sequence>
<dbReference type="Proteomes" id="UP000054703">
    <property type="component" value="Unassembled WGS sequence"/>
</dbReference>
<feature type="domain" description="BIG2" evidence="1">
    <location>
        <begin position="780"/>
        <end position="864"/>
    </location>
</feature>
<feature type="domain" description="BIG2" evidence="1">
    <location>
        <begin position="420"/>
        <end position="505"/>
    </location>
</feature>